<dbReference type="GO" id="GO:0031261">
    <property type="term" value="C:DNA replication preinitiation complex"/>
    <property type="evidence" value="ECO:0007669"/>
    <property type="project" value="TreeGrafter"/>
</dbReference>
<dbReference type="Pfam" id="PF02724">
    <property type="entry name" value="CDC45"/>
    <property type="match status" value="2"/>
</dbReference>
<dbReference type="GO" id="GO:0003697">
    <property type="term" value="F:single-stranded DNA binding"/>
    <property type="evidence" value="ECO:0007669"/>
    <property type="project" value="TreeGrafter"/>
</dbReference>
<sequence length="543" mass="62372">MIINGTSFEELYNGLRNRGKDKKTIQLYVSPTVDAIVCYKILSMMFEKDGLLHSAVPVNNYETLSRVFKETIGHTDVHTVFFIDCAGSIDVSELLGDIENIFVYIIDSHRPFNKLNVTNTNIGLITSNEYQQFIEQETQLEKSDLLEVDDDLIGLNKSQSFNNCEYIRKMVDSDGEFYSESVGRVALAIAKKLNKVENDMYWYAAIGVCDQYISLKINAKTYVHAIQYFIDNLQLETLEITDLLQTVKTPMCVKMDCQLMLLRHWTLYDSLFHTREIASKLGIWTSRGKEKFDVLIADMGIPLSQAQQSYKTMSLEMKNKFLLKMEGYSKFYHFENLFLPSFFKKFGMDYSISAFDAAHAIGSIITNDEPDQNWQQQFWEGFKLLSSTTAEPYDFGFAKCIESNKNLVETGIILLLSGSCFNEANKYRFCSVSDELLSIRFKTPYKALQLAQFLAEASSRRYKKWLPFILAVLDAEKKTFVIVGYSSPISVKTLNYFGAKFTQTAQNMKISILQKSFDSFVTEIHRENLVKYKKALHKCFTSI</sequence>
<dbReference type="Proteomes" id="UP000078387">
    <property type="component" value="Unassembled WGS sequence"/>
</dbReference>
<comment type="caution">
    <text evidence="6">The sequence shown here is derived from an EMBL/GenBank/DDBJ whole genome shotgun (WGS) entry which is preliminary data.</text>
</comment>
<proteinExistence type="inferred from homology"/>
<keyword evidence="6" id="KW-0132">Cell division</keyword>
<keyword evidence="3" id="KW-0235">DNA replication</keyword>
<evidence type="ECO:0000313" key="7">
    <source>
        <dbReference type="Proteomes" id="UP000078387"/>
    </source>
</evidence>
<dbReference type="VEuPathDB" id="AmoebaDB:EHI7A_036940"/>
<reference evidence="6 7" key="1">
    <citation type="submission" date="2016-05" db="EMBL/GenBank/DDBJ databases">
        <title>First whole genome sequencing of Entamoeba histolytica HM1:IMSS-clone-6.</title>
        <authorList>
            <person name="Mukherjee Avik.K."/>
            <person name="Izumyama S."/>
            <person name="Nakada-Tsukui K."/>
            <person name="Nozaki T."/>
        </authorList>
    </citation>
    <scope>NUCLEOTIDE SEQUENCE [LARGE SCALE GENOMIC DNA]</scope>
    <source>
        <strain evidence="6 7">HM1:IMSS clone 6</strain>
    </source>
</reference>
<dbReference type="GO" id="GO:0003682">
    <property type="term" value="F:chromatin binding"/>
    <property type="evidence" value="ECO:0007669"/>
    <property type="project" value="TreeGrafter"/>
</dbReference>
<evidence type="ECO:0000256" key="5">
    <source>
        <dbReference type="ARBA" id="ARBA00023306"/>
    </source>
</evidence>
<accession>A0A5K1VEP1</accession>
<dbReference type="GO" id="GO:0051301">
    <property type="term" value="P:cell division"/>
    <property type="evidence" value="ECO:0007669"/>
    <property type="project" value="UniProtKB-KW"/>
</dbReference>
<dbReference type="InterPro" id="IPR003874">
    <property type="entry name" value="CDC45"/>
</dbReference>
<gene>
    <name evidence="6" type="ORF">CL6EHI_049900</name>
</gene>
<dbReference type="EMBL" id="BDEQ01000001">
    <property type="protein sequence ID" value="GAT92277.1"/>
    <property type="molecule type" value="Genomic_DNA"/>
</dbReference>
<protein>
    <submittedName>
        <fullName evidence="6">Cell division control protein 45 cdc45 putative</fullName>
    </submittedName>
</protein>
<dbReference type="GO" id="GO:1902977">
    <property type="term" value="P:mitotic DNA replication preinitiation complex assembly"/>
    <property type="evidence" value="ECO:0007669"/>
    <property type="project" value="TreeGrafter"/>
</dbReference>
<keyword evidence="5" id="KW-0131">Cell cycle</keyword>
<dbReference type="OMA" id="EDCFMEA"/>
<dbReference type="SMR" id="A0A5K1VEP1"/>
<dbReference type="VEuPathDB" id="AmoebaDB:KM1_074400"/>
<dbReference type="GO" id="GO:0006270">
    <property type="term" value="P:DNA replication initiation"/>
    <property type="evidence" value="ECO:0007669"/>
    <property type="project" value="InterPro"/>
</dbReference>
<organism evidence="6 7">
    <name type="scientific">Entamoeba histolytica</name>
    <dbReference type="NCBI Taxonomy" id="5759"/>
    <lineage>
        <taxon>Eukaryota</taxon>
        <taxon>Amoebozoa</taxon>
        <taxon>Evosea</taxon>
        <taxon>Archamoebae</taxon>
        <taxon>Mastigamoebida</taxon>
        <taxon>Entamoebidae</taxon>
        <taxon>Entamoeba</taxon>
    </lineage>
</organism>
<evidence type="ECO:0000256" key="1">
    <source>
        <dbReference type="ARBA" id="ARBA00004123"/>
    </source>
</evidence>
<evidence type="ECO:0000256" key="3">
    <source>
        <dbReference type="ARBA" id="ARBA00022705"/>
    </source>
</evidence>
<dbReference type="GO" id="GO:0003688">
    <property type="term" value="F:DNA replication origin binding"/>
    <property type="evidence" value="ECO:0007669"/>
    <property type="project" value="TreeGrafter"/>
</dbReference>
<comment type="similarity">
    <text evidence="2">Belongs to the CDC45 family.</text>
</comment>
<comment type="subcellular location">
    <subcellularLocation>
        <location evidence="1">Nucleus</location>
    </subcellularLocation>
</comment>
<dbReference type="VEuPathDB" id="AmoebaDB:EHI5A_056730"/>
<keyword evidence="4" id="KW-0539">Nucleus</keyword>
<evidence type="ECO:0000313" key="6">
    <source>
        <dbReference type="EMBL" id="GAT92277.1"/>
    </source>
</evidence>
<dbReference type="PANTHER" id="PTHR10507">
    <property type="entry name" value="CDC45-RELATED PROTEIN"/>
    <property type="match status" value="1"/>
</dbReference>
<evidence type="ECO:0000256" key="4">
    <source>
        <dbReference type="ARBA" id="ARBA00023242"/>
    </source>
</evidence>
<dbReference type="AlphaFoldDB" id="A0A5K1VEP1"/>
<dbReference type="VEuPathDB" id="AmoebaDB:EHI8A_032420"/>
<evidence type="ECO:0000256" key="2">
    <source>
        <dbReference type="ARBA" id="ARBA00010727"/>
    </source>
</evidence>
<dbReference type="GO" id="GO:0000727">
    <property type="term" value="P:double-strand break repair via break-induced replication"/>
    <property type="evidence" value="ECO:0007669"/>
    <property type="project" value="TreeGrafter"/>
</dbReference>
<dbReference type="PANTHER" id="PTHR10507:SF0">
    <property type="entry name" value="CELL DIVISION CONTROL PROTEIN 45 HOMOLOG"/>
    <property type="match status" value="1"/>
</dbReference>
<dbReference type="VEuPathDB" id="AmoebaDB:EHI_049900"/>
<name>A0A5K1VEP1_ENTHI</name>